<evidence type="ECO:0000313" key="8">
    <source>
        <dbReference type="EMBL" id="TLM93882.1"/>
    </source>
</evidence>
<dbReference type="Gene3D" id="3.90.182.10">
    <property type="entry name" value="Toxin - Anthrax Protective Antigen,domain 1"/>
    <property type="match status" value="1"/>
</dbReference>
<evidence type="ECO:0000259" key="7">
    <source>
        <dbReference type="PROSITE" id="PS51820"/>
    </source>
</evidence>
<organism evidence="8 9">
    <name type="scientific">Hymenobacter jeollabukensis</name>
    <dbReference type="NCBI Taxonomy" id="2025313"/>
    <lineage>
        <taxon>Bacteria</taxon>
        <taxon>Pseudomonadati</taxon>
        <taxon>Bacteroidota</taxon>
        <taxon>Cytophagia</taxon>
        <taxon>Cytophagales</taxon>
        <taxon>Hymenobacteraceae</taxon>
        <taxon>Hymenobacter</taxon>
    </lineage>
</organism>
<keyword evidence="3" id="KW-0998">Cell outer membrane</keyword>
<dbReference type="Gene3D" id="3.30.1330.60">
    <property type="entry name" value="OmpA-like domain"/>
    <property type="match status" value="1"/>
</dbReference>
<evidence type="ECO:0000256" key="3">
    <source>
        <dbReference type="ARBA" id="ARBA00023237"/>
    </source>
</evidence>
<dbReference type="Pfam" id="PF07691">
    <property type="entry name" value="PA14"/>
    <property type="match status" value="1"/>
</dbReference>
<dbReference type="InterPro" id="IPR006664">
    <property type="entry name" value="OMP_bac"/>
</dbReference>
<evidence type="ECO:0000256" key="5">
    <source>
        <dbReference type="SAM" id="MobiDB-lite"/>
    </source>
</evidence>
<dbReference type="OrthoDB" id="611024at2"/>
<comment type="subcellular location">
    <subcellularLocation>
        <location evidence="1">Cell outer membrane</location>
    </subcellularLocation>
</comment>
<evidence type="ECO:0000313" key="9">
    <source>
        <dbReference type="Proteomes" id="UP000305517"/>
    </source>
</evidence>
<dbReference type="SMART" id="SM00758">
    <property type="entry name" value="PA14"/>
    <property type="match status" value="1"/>
</dbReference>
<feature type="region of interest" description="Disordered" evidence="5">
    <location>
        <begin position="398"/>
        <end position="423"/>
    </location>
</feature>
<dbReference type="CDD" id="cd07185">
    <property type="entry name" value="OmpA_C-like"/>
    <property type="match status" value="1"/>
</dbReference>
<dbReference type="AlphaFoldDB" id="A0A5R8WRY3"/>
<dbReference type="PRINTS" id="PR01021">
    <property type="entry name" value="OMPADOMAIN"/>
</dbReference>
<dbReference type="InterPro" id="IPR011658">
    <property type="entry name" value="PA14_dom"/>
</dbReference>
<dbReference type="SUPFAM" id="SSF103088">
    <property type="entry name" value="OmpA-like"/>
    <property type="match status" value="1"/>
</dbReference>
<dbReference type="EMBL" id="VAJM01000003">
    <property type="protein sequence ID" value="TLM93882.1"/>
    <property type="molecule type" value="Genomic_DNA"/>
</dbReference>
<dbReference type="PROSITE" id="PS51123">
    <property type="entry name" value="OMPA_2"/>
    <property type="match status" value="1"/>
</dbReference>
<dbReference type="InterPro" id="IPR036737">
    <property type="entry name" value="OmpA-like_sf"/>
</dbReference>
<feature type="compositionally biased region" description="Basic and acidic residues" evidence="5">
    <location>
        <begin position="404"/>
        <end position="423"/>
    </location>
</feature>
<evidence type="ECO:0000256" key="2">
    <source>
        <dbReference type="ARBA" id="ARBA00023136"/>
    </source>
</evidence>
<name>A0A5R8WRY3_9BACT</name>
<proteinExistence type="predicted"/>
<feature type="domain" description="PA14" evidence="7">
    <location>
        <begin position="85"/>
        <end position="223"/>
    </location>
</feature>
<accession>A0A5R8WRY3</accession>
<dbReference type="SUPFAM" id="SSF56988">
    <property type="entry name" value="Anthrax protective antigen"/>
    <property type="match status" value="1"/>
</dbReference>
<dbReference type="PANTHER" id="PTHR30329">
    <property type="entry name" value="STATOR ELEMENT OF FLAGELLAR MOTOR COMPLEX"/>
    <property type="match status" value="1"/>
</dbReference>
<keyword evidence="9" id="KW-1185">Reference proteome</keyword>
<sequence>MNARQSFSWSAWCGGKWLGESHLPPEIRGWPGAGWPPQSSISFGNTETIFLALLFLCPMRTATLLFLGLLTVQLAQAQAPGRPQPAGSGLQAAYYNGTNFQQLVLRRRDANIDFDWKRQPPVDGLGWEYFSVRWEGYLLAPTTGEYEFSTVMDDGLRVWVGGKRIIDAWREQDHVPATVRLRLEAGRYYRLRVDYFQTILDSRAVLRWRLPNAAALQTVGATYMFAALPASAKPVPPPAPPALVVRAAPATRPGAAPSPVQPAVRRVAAVAPPRLVRRPAAQRPEPAGRRAAVPAVVGLGDSLPDLTKLRRGETVALKRLYFGQSQARLLPTSQPELKRLVRVLQEQPALRFEIAGHTDNVGDAQKNQVLSEQRARVVRAYLVQHGIDSARLTAVGYGGTRPVADNRDPQQRPRNRRVELVAR</sequence>
<protein>
    <recommendedName>
        <fullName evidence="10">OmpA family protein</fullName>
    </recommendedName>
</protein>
<feature type="domain" description="OmpA-like" evidence="6">
    <location>
        <begin position="311"/>
        <end position="423"/>
    </location>
</feature>
<dbReference type="Proteomes" id="UP000305517">
    <property type="component" value="Unassembled WGS sequence"/>
</dbReference>
<keyword evidence="2 4" id="KW-0472">Membrane</keyword>
<dbReference type="PROSITE" id="PS51820">
    <property type="entry name" value="PA14"/>
    <property type="match status" value="1"/>
</dbReference>
<gene>
    <name evidence="8" type="ORF">FDY95_07550</name>
</gene>
<evidence type="ECO:0008006" key="10">
    <source>
        <dbReference type="Google" id="ProtNLM"/>
    </source>
</evidence>
<dbReference type="InterPro" id="IPR050330">
    <property type="entry name" value="Bact_OuterMem_StrucFunc"/>
</dbReference>
<dbReference type="InterPro" id="IPR006665">
    <property type="entry name" value="OmpA-like"/>
</dbReference>
<dbReference type="Pfam" id="PF00691">
    <property type="entry name" value="OmpA"/>
    <property type="match status" value="1"/>
</dbReference>
<evidence type="ECO:0000256" key="1">
    <source>
        <dbReference type="ARBA" id="ARBA00004442"/>
    </source>
</evidence>
<evidence type="ECO:0000259" key="6">
    <source>
        <dbReference type="PROSITE" id="PS51123"/>
    </source>
</evidence>
<dbReference type="PANTHER" id="PTHR30329:SF21">
    <property type="entry name" value="LIPOPROTEIN YIAD-RELATED"/>
    <property type="match status" value="1"/>
</dbReference>
<dbReference type="GO" id="GO:0009279">
    <property type="term" value="C:cell outer membrane"/>
    <property type="evidence" value="ECO:0007669"/>
    <property type="project" value="UniProtKB-SubCell"/>
</dbReference>
<comment type="caution">
    <text evidence="8">The sequence shown here is derived from an EMBL/GenBank/DDBJ whole genome shotgun (WGS) entry which is preliminary data.</text>
</comment>
<evidence type="ECO:0000256" key="4">
    <source>
        <dbReference type="PROSITE-ProRule" id="PRU00473"/>
    </source>
</evidence>
<dbReference type="InterPro" id="IPR037524">
    <property type="entry name" value="PA14/GLEYA"/>
</dbReference>
<reference evidence="8 9" key="1">
    <citation type="submission" date="2019-05" db="EMBL/GenBank/DDBJ databases">
        <title>Hymenobacter edaphi sp. nov., isolated from abandoned arsenic-contaminated farmland soil.</title>
        <authorList>
            <person name="Nie L."/>
        </authorList>
    </citation>
    <scope>NUCLEOTIDE SEQUENCE [LARGE SCALE GENOMIC DNA]</scope>
    <source>
        <strain evidence="8 9">1-3-3-8</strain>
    </source>
</reference>